<reference evidence="2 3" key="1">
    <citation type="journal article" date="2019" name="Int. J. Syst. Evol. Microbiol.">
        <title>The Global Catalogue of Microorganisms (GCM) 10K type strain sequencing project: providing services to taxonomists for standard genome sequencing and annotation.</title>
        <authorList>
            <consortium name="The Broad Institute Genomics Platform"/>
            <consortium name="The Broad Institute Genome Sequencing Center for Infectious Disease"/>
            <person name="Wu L."/>
            <person name="Ma J."/>
        </authorList>
    </citation>
    <scope>NUCLEOTIDE SEQUENCE [LARGE SCALE GENOMIC DNA]</scope>
    <source>
        <strain evidence="2 3">JCM 13250</strain>
    </source>
</reference>
<dbReference type="Proteomes" id="UP001500218">
    <property type="component" value="Unassembled WGS sequence"/>
</dbReference>
<name>A0ABN2LPI7_9ACTN</name>
<protein>
    <submittedName>
        <fullName evidence="2">Uncharacterized protein</fullName>
    </submittedName>
</protein>
<sequence>MISCRLWVGNINRSLGAVDELSGAWASVGVGLGVGLGDADPDGAAEVPPRHGGQGSSSHVGQEDSGEPGAGAGTGLRGRRLLVADRVAVAVAGTGPTRAVALDDGGGVVGVGGASGLADTGSAVGGSTAPAGAAADGGSCGSDCSDGSSVRVAARLIAARNVPTAPLVTSRPTPTIAVRRPGTRSNAPVSASSAGRPGRRAGPGACRPGRRFA</sequence>
<dbReference type="RefSeq" id="WP_344128134.1">
    <property type="nucleotide sequence ID" value="NZ_BAAALT010000040.1"/>
</dbReference>
<comment type="caution">
    <text evidence="2">The sequence shown here is derived from an EMBL/GenBank/DDBJ whole genome shotgun (WGS) entry which is preliminary data.</text>
</comment>
<organism evidence="2 3">
    <name type="scientific">Luedemannella flava</name>
    <dbReference type="NCBI Taxonomy" id="349316"/>
    <lineage>
        <taxon>Bacteria</taxon>
        <taxon>Bacillati</taxon>
        <taxon>Actinomycetota</taxon>
        <taxon>Actinomycetes</taxon>
        <taxon>Micromonosporales</taxon>
        <taxon>Micromonosporaceae</taxon>
        <taxon>Luedemannella</taxon>
    </lineage>
</organism>
<feature type="compositionally biased region" description="Low complexity" evidence="1">
    <location>
        <begin position="190"/>
        <end position="207"/>
    </location>
</feature>
<evidence type="ECO:0000256" key="1">
    <source>
        <dbReference type="SAM" id="MobiDB-lite"/>
    </source>
</evidence>
<feature type="region of interest" description="Disordered" evidence="1">
    <location>
        <begin position="39"/>
        <end position="75"/>
    </location>
</feature>
<gene>
    <name evidence="2" type="ORF">GCM10009682_17100</name>
</gene>
<accession>A0ABN2LPI7</accession>
<feature type="region of interest" description="Disordered" evidence="1">
    <location>
        <begin position="168"/>
        <end position="213"/>
    </location>
</feature>
<dbReference type="EMBL" id="BAAALT010000040">
    <property type="protein sequence ID" value="GAA1795915.1"/>
    <property type="molecule type" value="Genomic_DNA"/>
</dbReference>
<keyword evidence="3" id="KW-1185">Reference proteome</keyword>
<evidence type="ECO:0000313" key="3">
    <source>
        <dbReference type="Proteomes" id="UP001500218"/>
    </source>
</evidence>
<proteinExistence type="predicted"/>
<evidence type="ECO:0000313" key="2">
    <source>
        <dbReference type="EMBL" id="GAA1795915.1"/>
    </source>
</evidence>